<dbReference type="Proteomes" id="UP000004596">
    <property type="component" value="Unassembled WGS sequence"/>
</dbReference>
<dbReference type="AlphaFoldDB" id="B3C5V2"/>
<dbReference type="GO" id="GO:0000271">
    <property type="term" value="P:polysaccharide biosynthetic process"/>
    <property type="evidence" value="ECO:0007669"/>
    <property type="project" value="InterPro"/>
</dbReference>
<feature type="transmembrane region" description="Helical" evidence="6">
    <location>
        <begin position="75"/>
        <end position="96"/>
    </location>
</feature>
<dbReference type="InterPro" id="IPR007267">
    <property type="entry name" value="GtrA_DPMS_TM"/>
</dbReference>
<comment type="caution">
    <text evidence="8">The sequence shown here is derived from an EMBL/GenBank/DDBJ whole genome shotgun (WGS) entry which is preliminary data.</text>
</comment>
<comment type="similarity">
    <text evidence="2">Belongs to the GtrA family.</text>
</comment>
<dbReference type="InterPro" id="IPR051401">
    <property type="entry name" value="GtrA_CellWall_Glycosyl"/>
</dbReference>
<evidence type="ECO:0000256" key="3">
    <source>
        <dbReference type="ARBA" id="ARBA00022692"/>
    </source>
</evidence>
<evidence type="ECO:0000313" key="8">
    <source>
        <dbReference type="EMBL" id="EDV07509.1"/>
    </source>
</evidence>
<dbReference type="Pfam" id="PF04138">
    <property type="entry name" value="GtrA_DPMS_TM"/>
    <property type="match status" value="1"/>
</dbReference>
<dbReference type="eggNOG" id="COG2246">
    <property type="taxonomic scope" value="Bacteria"/>
</dbReference>
<evidence type="ECO:0000256" key="6">
    <source>
        <dbReference type="SAM" id="Phobius"/>
    </source>
</evidence>
<comment type="subcellular location">
    <subcellularLocation>
        <location evidence="1">Membrane</location>
        <topology evidence="1">Multi-pass membrane protein</topology>
    </subcellularLocation>
</comment>
<dbReference type="PANTHER" id="PTHR38459">
    <property type="entry name" value="PROPHAGE BACTOPRENOL-LINKED GLUCOSE TRANSLOCASE HOMOLOG"/>
    <property type="match status" value="1"/>
</dbReference>
<feature type="transmembrane region" description="Helical" evidence="6">
    <location>
        <begin position="12"/>
        <end position="33"/>
    </location>
</feature>
<dbReference type="GO" id="GO:0005886">
    <property type="term" value="C:plasma membrane"/>
    <property type="evidence" value="ECO:0007669"/>
    <property type="project" value="TreeGrafter"/>
</dbReference>
<dbReference type="EMBL" id="ABJL02000002">
    <property type="protein sequence ID" value="EDV07509.1"/>
    <property type="molecule type" value="Genomic_DNA"/>
</dbReference>
<gene>
    <name evidence="8" type="ORF">BACINT_00286</name>
</gene>
<dbReference type="PANTHER" id="PTHR38459:SF1">
    <property type="entry name" value="PROPHAGE BACTOPRENOL-LINKED GLUCOSE TRANSLOCASE HOMOLOG"/>
    <property type="match status" value="1"/>
</dbReference>
<feature type="transmembrane region" description="Helical" evidence="6">
    <location>
        <begin position="45"/>
        <end position="63"/>
    </location>
</feature>
<proteinExistence type="inferred from homology"/>
<keyword evidence="4 6" id="KW-1133">Transmembrane helix</keyword>
<feature type="domain" description="GtrA/DPMS transmembrane" evidence="7">
    <location>
        <begin position="14"/>
        <end position="122"/>
    </location>
</feature>
<evidence type="ECO:0000256" key="2">
    <source>
        <dbReference type="ARBA" id="ARBA00009399"/>
    </source>
</evidence>
<organism evidence="8 9">
    <name type="scientific">Bacteroides intestinalis DSM 17393</name>
    <dbReference type="NCBI Taxonomy" id="471870"/>
    <lineage>
        <taxon>Bacteria</taxon>
        <taxon>Pseudomonadati</taxon>
        <taxon>Bacteroidota</taxon>
        <taxon>Bacteroidia</taxon>
        <taxon>Bacteroidales</taxon>
        <taxon>Bacteroidaceae</taxon>
        <taxon>Bacteroides</taxon>
    </lineage>
</organism>
<evidence type="ECO:0000256" key="1">
    <source>
        <dbReference type="ARBA" id="ARBA00004141"/>
    </source>
</evidence>
<dbReference type="Gene3D" id="1.10.1760.20">
    <property type="match status" value="1"/>
</dbReference>
<reference evidence="8 9" key="2">
    <citation type="submission" date="2008-04" db="EMBL/GenBank/DDBJ databases">
        <authorList>
            <person name="Fulton L."/>
            <person name="Clifton S."/>
            <person name="Fulton B."/>
            <person name="Xu J."/>
            <person name="Minx P."/>
            <person name="Pepin K.H."/>
            <person name="Johnson M."/>
            <person name="Thiruvilangam P."/>
            <person name="Bhonagiri V."/>
            <person name="Nash W.E."/>
            <person name="Mardis E.R."/>
            <person name="Wilson R.K."/>
        </authorList>
    </citation>
    <scope>NUCLEOTIDE SEQUENCE [LARGE SCALE GENOMIC DNA]</scope>
    <source>
        <strain evidence="8 9">DSM 17393</strain>
    </source>
</reference>
<evidence type="ECO:0000256" key="4">
    <source>
        <dbReference type="ARBA" id="ARBA00022989"/>
    </source>
</evidence>
<keyword evidence="3 6" id="KW-0812">Transmembrane</keyword>
<keyword evidence="5 6" id="KW-0472">Membrane</keyword>
<protein>
    <submittedName>
        <fullName evidence="8">GtrA-like protein</fullName>
    </submittedName>
</protein>
<name>B3C5V2_9BACE</name>
<evidence type="ECO:0000256" key="5">
    <source>
        <dbReference type="ARBA" id="ARBA00023136"/>
    </source>
</evidence>
<reference evidence="8 9" key="1">
    <citation type="submission" date="2008-04" db="EMBL/GenBank/DDBJ databases">
        <title>Draft genome sequence of Bacteroides intestinalis (DSM 17393).</title>
        <authorList>
            <person name="Sudarsanam P."/>
            <person name="Ley R."/>
            <person name="Guruge J."/>
            <person name="Turnbaugh P.J."/>
            <person name="Mahowald M."/>
            <person name="Liep D."/>
            <person name="Gordon J."/>
        </authorList>
    </citation>
    <scope>NUCLEOTIDE SEQUENCE [LARGE SCALE GENOMIC DNA]</scope>
    <source>
        <strain evidence="8 9">DSM 17393</strain>
    </source>
</reference>
<accession>B3C5V2</accession>
<evidence type="ECO:0000313" key="9">
    <source>
        <dbReference type="Proteomes" id="UP000004596"/>
    </source>
</evidence>
<feature type="transmembrane region" description="Helical" evidence="6">
    <location>
        <begin position="102"/>
        <end position="123"/>
    </location>
</feature>
<sequence>MNMKRLKQLPAFVRFIMVGIFATTLHYGIYIILQQVINVNIAYSIGYVLSFIANFYLTAFFTFRKKPSWKKAFGFGGAHLINYLLHMSLLNLFLWFGISKPFAPIPVFAIGIPVNFLLVRFVFKYKGR</sequence>
<dbReference type="STRING" id="471870.BACINT_00286"/>
<evidence type="ECO:0000259" key="7">
    <source>
        <dbReference type="Pfam" id="PF04138"/>
    </source>
</evidence>